<dbReference type="SUPFAM" id="SSF52096">
    <property type="entry name" value="ClpP/crotonase"/>
    <property type="match status" value="1"/>
</dbReference>
<comment type="function">
    <text evidence="10">Component of the acetyl coenzyme A carboxylase (ACC) complex. First, biotin carboxylase catalyzes the carboxylation of biotin on its carrier protein (BCCP) and then the CO(2) group is transferred by the carboxyltransferase to acetyl-CoA to form malonyl-CoA.</text>
</comment>
<gene>
    <name evidence="10 12" type="primary">accA</name>
    <name evidence="12" type="ORF">ACWI_29870</name>
</gene>
<comment type="similarity">
    <text evidence="10">Belongs to the AccA family.</text>
</comment>
<dbReference type="Pfam" id="PF03255">
    <property type="entry name" value="ACCA"/>
    <property type="match status" value="1"/>
</dbReference>
<dbReference type="GO" id="GO:0005524">
    <property type="term" value="F:ATP binding"/>
    <property type="evidence" value="ECO:0007669"/>
    <property type="project" value="UniProtKB-KW"/>
</dbReference>
<evidence type="ECO:0000256" key="10">
    <source>
        <dbReference type="HAMAP-Rule" id="MF_00823"/>
    </source>
</evidence>
<evidence type="ECO:0000256" key="5">
    <source>
        <dbReference type="ARBA" id="ARBA00022832"/>
    </source>
</evidence>
<comment type="catalytic activity">
    <reaction evidence="9 10">
        <text>N(6)-carboxybiotinyl-L-lysyl-[protein] + acetyl-CoA = N(6)-biotinyl-L-lysyl-[protein] + malonyl-CoA</text>
        <dbReference type="Rhea" id="RHEA:54728"/>
        <dbReference type="Rhea" id="RHEA-COMP:10505"/>
        <dbReference type="Rhea" id="RHEA-COMP:10506"/>
        <dbReference type="ChEBI" id="CHEBI:57288"/>
        <dbReference type="ChEBI" id="CHEBI:57384"/>
        <dbReference type="ChEBI" id="CHEBI:83144"/>
        <dbReference type="ChEBI" id="CHEBI:83145"/>
        <dbReference type="EC" id="2.1.3.15"/>
    </reaction>
</comment>
<comment type="pathway">
    <text evidence="1 10">Lipid metabolism; malonyl-CoA biosynthesis; malonyl-CoA from acetyl-CoA: step 1/1.</text>
</comment>
<dbReference type="HAMAP" id="MF_00823">
    <property type="entry name" value="AcetylCoA_CT_alpha"/>
    <property type="match status" value="1"/>
</dbReference>
<organism evidence="12 13">
    <name type="scientific">Acetobacterium wieringae</name>
    <dbReference type="NCBI Taxonomy" id="52694"/>
    <lineage>
        <taxon>Bacteria</taxon>
        <taxon>Bacillati</taxon>
        <taxon>Bacillota</taxon>
        <taxon>Clostridia</taxon>
        <taxon>Eubacteriales</taxon>
        <taxon>Eubacteriaceae</taxon>
        <taxon>Acetobacterium</taxon>
    </lineage>
</organism>
<accession>A0A1F2PF93</accession>
<dbReference type="GO" id="GO:0016743">
    <property type="term" value="F:carboxyl- or carbamoyltransferase activity"/>
    <property type="evidence" value="ECO:0007669"/>
    <property type="project" value="UniProtKB-UniRule"/>
</dbReference>
<reference evidence="12 13" key="1">
    <citation type="submission" date="2015-09" db="EMBL/GenBank/DDBJ databases">
        <title>Genome sequence of Acetobacterium wieringae DSM 1911.</title>
        <authorList>
            <person name="Poehlein A."/>
            <person name="Bengelsdorf F.R."/>
            <person name="Schiel-Bengelsdorf B."/>
            <person name="Duerre P."/>
            <person name="Daniel R."/>
        </authorList>
    </citation>
    <scope>NUCLEOTIDE SEQUENCE [LARGE SCALE GENOMIC DNA]</scope>
    <source>
        <strain evidence="12 13">DSM 1911</strain>
    </source>
</reference>
<comment type="subunit">
    <text evidence="10">Acetyl-CoA carboxylase is a heterohexamer composed of biotin carboxyl carrier protein (AccB), biotin carboxylase (AccC) and two subunits each of ACCase subunit alpha (AccA) and ACCase subunit beta (AccD).</text>
</comment>
<evidence type="ECO:0000256" key="4">
    <source>
        <dbReference type="ARBA" id="ARBA00022741"/>
    </source>
</evidence>
<dbReference type="OrthoDB" id="9808023at2"/>
<evidence type="ECO:0000256" key="2">
    <source>
        <dbReference type="ARBA" id="ARBA00022516"/>
    </source>
</evidence>
<dbReference type="GO" id="GO:0009317">
    <property type="term" value="C:acetyl-CoA carboxylase complex"/>
    <property type="evidence" value="ECO:0007669"/>
    <property type="project" value="InterPro"/>
</dbReference>
<comment type="subcellular location">
    <subcellularLocation>
        <location evidence="10">Cytoplasm</location>
    </subcellularLocation>
</comment>
<dbReference type="PRINTS" id="PR01069">
    <property type="entry name" value="ACCCTRFRASEA"/>
</dbReference>
<dbReference type="InterPro" id="IPR029045">
    <property type="entry name" value="ClpP/crotonase-like_dom_sf"/>
</dbReference>
<dbReference type="EMBL" id="LKEU01000039">
    <property type="protein sequence ID" value="OFV69532.1"/>
    <property type="molecule type" value="Genomic_DNA"/>
</dbReference>
<dbReference type="InterPro" id="IPR001095">
    <property type="entry name" value="Acetyl_CoA_COase_a_su"/>
</dbReference>
<sequence length="263" mass="29375">MEAYKRVALARKKTRPTGQDFIDNLFTDFIELHGDRCFGDDPAVICGLGHLMDMPVTVIAQERGQNTKSRVKRNFGSAHPEGYRKALRQMKLAEKFNRPIVCLIDTSGAFCGIGAEERGQGLAIANNLMEMMSLKVPILSVVIGEGGSGGALALGVADEVWMLENAIYSVISPEGCASILWKDASKTKDAANCLKLTAHDLLELQVIDKIISENHRDFKNVYRELKIGLYKCFQKNQALDRDQLINNRYQRFRKYGAIESMTK</sequence>
<dbReference type="GO" id="GO:0003989">
    <property type="term" value="F:acetyl-CoA carboxylase activity"/>
    <property type="evidence" value="ECO:0007669"/>
    <property type="project" value="InterPro"/>
</dbReference>
<dbReference type="EC" id="2.1.3.15" evidence="10"/>
<dbReference type="PROSITE" id="PS50989">
    <property type="entry name" value="COA_CT_CTER"/>
    <property type="match status" value="1"/>
</dbReference>
<keyword evidence="6 10" id="KW-0067">ATP-binding</keyword>
<dbReference type="NCBIfam" id="NF041504">
    <property type="entry name" value="AccA_sub"/>
    <property type="match status" value="1"/>
</dbReference>
<evidence type="ECO:0000313" key="13">
    <source>
        <dbReference type="Proteomes" id="UP000176244"/>
    </source>
</evidence>
<evidence type="ECO:0000256" key="9">
    <source>
        <dbReference type="ARBA" id="ARBA00049152"/>
    </source>
</evidence>
<dbReference type="AlphaFoldDB" id="A0A1F2PF93"/>
<comment type="caution">
    <text evidence="12">The sequence shown here is derived from an EMBL/GenBank/DDBJ whole genome shotgun (WGS) entry which is preliminary data.</text>
</comment>
<evidence type="ECO:0000259" key="11">
    <source>
        <dbReference type="PROSITE" id="PS50989"/>
    </source>
</evidence>
<evidence type="ECO:0000256" key="8">
    <source>
        <dbReference type="ARBA" id="ARBA00023160"/>
    </source>
</evidence>
<keyword evidence="4 10" id="KW-0547">Nucleotide-binding</keyword>
<keyword evidence="3 10" id="KW-0808">Transferase</keyword>
<dbReference type="NCBIfam" id="NF004344">
    <property type="entry name" value="PRK05724.1"/>
    <property type="match status" value="1"/>
</dbReference>
<dbReference type="GO" id="GO:0006633">
    <property type="term" value="P:fatty acid biosynthetic process"/>
    <property type="evidence" value="ECO:0007669"/>
    <property type="project" value="UniProtKB-KW"/>
</dbReference>
<feature type="domain" description="CoA carboxyltransferase C-terminal" evidence="11">
    <location>
        <begin position="1"/>
        <end position="227"/>
    </location>
</feature>
<dbReference type="GO" id="GO:2001295">
    <property type="term" value="P:malonyl-CoA biosynthetic process"/>
    <property type="evidence" value="ECO:0007669"/>
    <property type="project" value="UniProtKB-UniRule"/>
</dbReference>
<dbReference type="NCBIfam" id="TIGR00513">
    <property type="entry name" value="accA"/>
    <property type="match status" value="1"/>
</dbReference>
<keyword evidence="12" id="KW-0436">Ligase</keyword>
<dbReference type="UniPathway" id="UPA00655">
    <property type="reaction ID" value="UER00711"/>
</dbReference>
<keyword evidence="2 10" id="KW-0444">Lipid biosynthesis</keyword>
<name>A0A1F2PF93_9FIRM</name>
<evidence type="ECO:0000313" key="12">
    <source>
        <dbReference type="EMBL" id="OFV69532.1"/>
    </source>
</evidence>
<keyword evidence="10" id="KW-0963">Cytoplasm</keyword>
<dbReference type="RefSeq" id="WP_070372248.1">
    <property type="nucleotide sequence ID" value="NZ_LKEU01000039.1"/>
</dbReference>
<proteinExistence type="inferred from homology"/>
<evidence type="ECO:0000256" key="6">
    <source>
        <dbReference type="ARBA" id="ARBA00022840"/>
    </source>
</evidence>
<dbReference type="InterPro" id="IPR011763">
    <property type="entry name" value="COA_CT_C"/>
</dbReference>
<dbReference type="STRING" id="52694.ACWI_29870"/>
<dbReference type="PANTHER" id="PTHR42853">
    <property type="entry name" value="ACETYL-COENZYME A CARBOXYLASE CARBOXYL TRANSFERASE SUBUNIT ALPHA"/>
    <property type="match status" value="1"/>
</dbReference>
<dbReference type="Gene3D" id="3.90.226.10">
    <property type="entry name" value="2-enoyl-CoA Hydratase, Chain A, domain 1"/>
    <property type="match status" value="1"/>
</dbReference>
<dbReference type="PANTHER" id="PTHR42853:SF3">
    <property type="entry name" value="ACETYL-COENZYME A CARBOXYLASE CARBOXYL TRANSFERASE SUBUNIT ALPHA, CHLOROPLASTIC"/>
    <property type="match status" value="1"/>
</dbReference>
<protein>
    <recommendedName>
        <fullName evidence="10">Acetyl-coenzyme A carboxylase carboxyl transferase subunit alpha</fullName>
        <shortName evidence="10">ACCase subunit alpha</shortName>
        <shortName evidence="10">Acetyl-CoA carboxylase carboxyltransferase subunit alpha</shortName>
        <ecNumber evidence="10">2.1.3.15</ecNumber>
    </recommendedName>
</protein>
<keyword evidence="7 10" id="KW-0443">Lipid metabolism</keyword>
<keyword evidence="8 10" id="KW-0275">Fatty acid biosynthesis</keyword>
<keyword evidence="5 10" id="KW-0276">Fatty acid metabolism</keyword>
<dbReference type="Proteomes" id="UP000176244">
    <property type="component" value="Unassembled WGS sequence"/>
</dbReference>
<evidence type="ECO:0000256" key="3">
    <source>
        <dbReference type="ARBA" id="ARBA00022679"/>
    </source>
</evidence>
<evidence type="ECO:0000256" key="1">
    <source>
        <dbReference type="ARBA" id="ARBA00004956"/>
    </source>
</evidence>
<evidence type="ECO:0000256" key="7">
    <source>
        <dbReference type="ARBA" id="ARBA00023098"/>
    </source>
</evidence>